<feature type="region of interest" description="Disordered" evidence="10">
    <location>
        <begin position="474"/>
        <end position="513"/>
    </location>
</feature>
<evidence type="ECO:0000256" key="9">
    <source>
        <dbReference type="ARBA" id="ARBA00048048"/>
    </source>
</evidence>
<feature type="region of interest" description="Disordered" evidence="10">
    <location>
        <begin position="294"/>
        <end position="436"/>
    </location>
</feature>
<dbReference type="OrthoDB" id="9909019at2759"/>
<evidence type="ECO:0000256" key="10">
    <source>
        <dbReference type="SAM" id="MobiDB-lite"/>
    </source>
</evidence>
<dbReference type="PANTHER" id="PTHR22883">
    <property type="entry name" value="ZINC FINGER DHHC DOMAIN CONTAINING PROTEIN"/>
    <property type="match status" value="1"/>
</dbReference>
<dbReference type="GO" id="GO:0005794">
    <property type="term" value="C:Golgi apparatus"/>
    <property type="evidence" value="ECO:0007669"/>
    <property type="project" value="TreeGrafter"/>
</dbReference>
<comment type="catalytic activity">
    <reaction evidence="9">
        <text>L-cysteinyl-[protein] + hexadecanoyl-CoA = S-hexadecanoyl-L-cysteinyl-[protein] + CoA</text>
        <dbReference type="Rhea" id="RHEA:36683"/>
        <dbReference type="Rhea" id="RHEA-COMP:10131"/>
        <dbReference type="Rhea" id="RHEA-COMP:11032"/>
        <dbReference type="ChEBI" id="CHEBI:29950"/>
        <dbReference type="ChEBI" id="CHEBI:57287"/>
        <dbReference type="ChEBI" id="CHEBI:57379"/>
        <dbReference type="ChEBI" id="CHEBI:74151"/>
        <dbReference type="EC" id="2.3.1.225"/>
    </reaction>
</comment>
<dbReference type="GO" id="GO:0005783">
    <property type="term" value="C:endoplasmic reticulum"/>
    <property type="evidence" value="ECO:0007669"/>
    <property type="project" value="TreeGrafter"/>
</dbReference>
<organism evidence="13 14">
    <name type="scientific">Mycoemilia scoparia</name>
    <dbReference type="NCBI Taxonomy" id="417184"/>
    <lineage>
        <taxon>Eukaryota</taxon>
        <taxon>Fungi</taxon>
        <taxon>Fungi incertae sedis</taxon>
        <taxon>Zoopagomycota</taxon>
        <taxon>Kickxellomycotina</taxon>
        <taxon>Kickxellomycetes</taxon>
        <taxon>Kickxellales</taxon>
        <taxon>Kickxellaceae</taxon>
        <taxon>Mycoemilia</taxon>
    </lineage>
</organism>
<keyword evidence="4 11" id="KW-1133">Transmembrane helix</keyword>
<feature type="region of interest" description="Disordered" evidence="10">
    <location>
        <begin position="968"/>
        <end position="1034"/>
    </location>
</feature>
<proteinExistence type="predicted"/>
<dbReference type="Pfam" id="PF01529">
    <property type="entry name" value="DHHC"/>
    <property type="match status" value="1"/>
</dbReference>
<keyword evidence="3 11" id="KW-0812">Transmembrane</keyword>
<feature type="region of interest" description="Disordered" evidence="10">
    <location>
        <begin position="574"/>
        <end position="606"/>
    </location>
</feature>
<dbReference type="InterPro" id="IPR039859">
    <property type="entry name" value="PFA4/ZDH16/20/ERF2-like"/>
</dbReference>
<feature type="compositionally biased region" description="Polar residues" evidence="10">
    <location>
        <begin position="983"/>
        <end position="1024"/>
    </location>
</feature>
<feature type="transmembrane region" description="Helical" evidence="11">
    <location>
        <begin position="838"/>
        <end position="864"/>
    </location>
</feature>
<evidence type="ECO:0000256" key="1">
    <source>
        <dbReference type="ARBA" id="ARBA00004141"/>
    </source>
</evidence>
<dbReference type="EMBL" id="JANBPU010000482">
    <property type="protein sequence ID" value="KAJ1911152.1"/>
    <property type="molecule type" value="Genomic_DNA"/>
</dbReference>
<comment type="subcellular location">
    <subcellularLocation>
        <location evidence="1">Membrane</location>
        <topology evidence="1">Multi-pass membrane protein</topology>
    </subcellularLocation>
</comment>
<gene>
    <name evidence="13" type="ORF">H4219_006027</name>
</gene>
<feature type="compositionally biased region" description="Acidic residues" evidence="10">
    <location>
        <begin position="408"/>
        <end position="425"/>
    </location>
</feature>
<dbReference type="PANTHER" id="PTHR22883:SF203">
    <property type="entry name" value="PALMITOYLTRANSFERASE"/>
    <property type="match status" value="1"/>
</dbReference>
<feature type="compositionally biased region" description="Basic and acidic residues" evidence="10">
    <location>
        <begin position="341"/>
        <end position="350"/>
    </location>
</feature>
<feature type="compositionally biased region" description="Low complexity" evidence="10">
    <location>
        <begin position="486"/>
        <end position="513"/>
    </location>
</feature>
<feature type="transmembrane region" description="Helical" evidence="11">
    <location>
        <begin position="645"/>
        <end position="669"/>
    </location>
</feature>
<evidence type="ECO:0000256" key="2">
    <source>
        <dbReference type="ARBA" id="ARBA00022679"/>
    </source>
</evidence>
<accession>A0A9W7ZM01</accession>
<evidence type="ECO:0000313" key="13">
    <source>
        <dbReference type="EMBL" id="KAJ1911152.1"/>
    </source>
</evidence>
<dbReference type="InterPro" id="IPR001594">
    <property type="entry name" value="Palmitoyltrfase_DHHC"/>
</dbReference>
<keyword evidence="6" id="KW-0564">Palmitate</keyword>
<reference evidence="13" key="1">
    <citation type="submission" date="2022-07" db="EMBL/GenBank/DDBJ databases">
        <title>Phylogenomic reconstructions and comparative analyses of Kickxellomycotina fungi.</title>
        <authorList>
            <person name="Reynolds N.K."/>
            <person name="Stajich J.E."/>
            <person name="Barry K."/>
            <person name="Grigoriev I.V."/>
            <person name="Crous P."/>
            <person name="Smith M.E."/>
        </authorList>
    </citation>
    <scope>NUCLEOTIDE SEQUENCE</scope>
    <source>
        <strain evidence="13">NBRC 100468</strain>
    </source>
</reference>
<feature type="domain" description="Palmitoyltransferase DHHC" evidence="12">
    <location>
        <begin position="746"/>
        <end position="882"/>
    </location>
</feature>
<evidence type="ECO:0000256" key="4">
    <source>
        <dbReference type="ARBA" id="ARBA00022989"/>
    </source>
</evidence>
<feature type="compositionally biased region" description="Low complexity" evidence="10">
    <location>
        <begin position="309"/>
        <end position="322"/>
    </location>
</feature>
<evidence type="ECO:0000256" key="3">
    <source>
        <dbReference type="ARBA" id="ARBA00022692"/>
    </source>
</evidence>
<name>A0A9W7ZM01_9FUNG</name>
<evidence type="ECO:0000259" key="12">
    <source>
        <dbReference type="Pfam" id="PF01529"/>
    </source>
</evidence>
<keyword evidence="7" id="KW-0449">Lipoprotein</keyword>
<keyword evidence="8" id="KW-0012">Acyltransferase</keyword>
<evidence type="ECO:0000256" key="11">
    <source>
        <dbReference type="SAM" id="Phobius"/>
    </source>
</evidence>
<evidence type="ECO:0000313" key="14">
    <source>
        <dbReference type="Proteomes" id="UP001150538"/>
    </source>
</evidence>
<feature type="compositionally biased region" description="Polar residues" evidence="10">
    <location>
        <begin position="360"/>
        <end position="385"/>
    </location>
</feature>
<comment type="caution">
    <text evidence="13">The sequence shown here is derived from an EMBL/GenBank/DDBJ whole genome shotgun (WGS) entry which is preliminary data.</text>
</comment>
<feature type="transmembrane region" description="Helical" evidence="11">
    <location>
        <begin position="689"/>
        <end position="711"/>
    </location>
</feature>
<keyword evidence="2" id="KW-0808">Transferase</keyword>
<evidence type="ECO:0000256" key="6">
    <source>
        <dbReference type="ARBA" id="ARBA00023139"/>
    </source>
</evidence>
<feature type="transmembrane region" description="Helical" evidence="11">
    <location>
        <begin position="792"/>
        <end position="818"/>
    </location>
</feature>
<dbReference type="GO" id="GO:0006612">
    <property type="term" value="P:protein targeting to membrane"/>
    <property type="evidence" value="ECO:0007669"/>
    <property type="project" value="TreeGrafter"/>
</dbReference>
<dbReference type="AlphaFoldDB" id="A0A9W7ZM01"/>
<sequence>MVHILRCLNCNVIVLTSMHPSQLTCAKCGSNELVYRGGGGDSNDFNINNLLRGDGGGGGNSALLRAIRTLMDNSNVTVQTTGGGGTLQGLQGLSGGNGNMSIWMTGGPGGANDNITNSINGLGSGGGAQQLANLLGPGFMNNGGGGGAVNPMFGMTNDQLRTIINVGLGMAGGSGGGGNLNLFAGGGGGGGIPIGNTLNPGFGNSNDNNRNTLGIGRDNNQSEATFGPGIGSSEEGVFATSDYVSDERLADLTAHLADVGFGPRGADPASQETLVSIPKRKIEAHEVTMHFPSLNDIPLSPISPPPKPSSSLSSTSGNYNIDNDNDEEEYRNNKGTATDTWHNDMTDNARKGPLFFTFPPQGSSGTNRHSKNQSIQMTRNAATNTKTKDFGSASTREADIQNISNSDSDGDYTYSEDDGDSDGYEGESKPLGFRPSFNKGKVGGLRHHGRSLPPKAAKLLGVIDAHLPSPSISDGSTLWENDHPSDSLSLNSSNNASSNSTTTTTITNTSRNESFSRLTKRIKSADYDIPSGFIPSIDDIGEDDEISGANAAAVGHSMKTKRLLSPSNDFVTTTTTANLSQKRSGSNNKYFTTSSQPFSPPAHGQSTWQADWDLPAQMLASEAVPKGATMNWLRHHGFAIPWDPLFVVLWAGLLSCGFGAFTILRSSLITNSTDNAASSTLHIIPHREFMLSLLYTIVCPAYLVAVLMAAVTSLTDTQDSAAKASPHLRNSAYSMQWGLDVIDSLTQVCRVCSVKVSTSTHHCKRCNKCVSGFDHHCRWLNCCIGRSNYKPFIALLSSGMISATTSWGLATVSFYYYVRQSFKNSSGGDDGEPSNPFVSTQIGLSIFLALITIVVACLLSLSVFHLKLWWYGLSTYEYIQQQQELEQQNIMMVNSNAYLSVDVEDDLHEDVGNQHNINHHNHSATNNRNGFFGLRFAKKIAKSLNPLRFVHWPNSKVTRGLSSLTNSLSSFPSPQGRWPPTLHTRQFSTTPNSESVLSSSPAFFSTEPSNRNNESQSPYGQDSQVIEMDQLHYD</sequence>
<evidence type="ECO:0000256" key="8">
    <source>
        <dbReference type="ARBA" id="ARBA00023315"/>
    </source>
</evidence>
<evidence type="ECO:0000256" key="5">
    <source>
        <dbReference type="ARBA" id="ARBA00023136"/>
    </source>
</evidence>
<dbReference type="GO" id="GO:0019706">
    <property type="term" value="F:protein-cysteine S-palmitoyltransferase activity"/>
    <property type="evidence" value="ECO:0007669"/>
    <property type="project" value="UniProtKB-EC"/>
</dbReference>
<feature type="compositionally biased region" description="Polar residues" evidence="10">
    <location>
        <begin position="574"/>
        <end position="597"/>
    </location>
</feature>
<keyword evidence="5 11" id="KW-0472">Membrane</keyword>
<evidence type="ECO:0000256" key="7">
    <source>
        <dbReference type="ARBA" id="ARBA00023288"/>
    </source>
</evidence>
<protein>
    <recommendedName>
        <fullName evidence="12">Palmitoyltransferase DHHC domain-containing protein</fullName>
    </recommendedName>
</protein>
<dbReference type="Proteomes" id="UP001150538">
    <property type="component" value="Unassembled WGS sequence"/>
</dbReference>
<dbReference type="PROSITE" id="PS50216">
    <property type="entry name" value="DHHC"/>
    <property type="match status" value="1"/>
</dbReference>
<dbReference type="GO" id="GO:0016020">
    <property type="term" value="C:membrane"/>
    <property type="evidence" value="ECO:0007669"/>
    <property type="project" value="UniProtKB-SubCell"/>
</dbReference>
<keyword evidence="14" id="KW-1185">Reference proteome</keyword>